<dbReference type="Proteomes" id="UP000198619">
    <property type="component" value="Unassembled WGS sequence"/>
</dbReference>
<feature type="chain" id="PRO_5038806913" description="Lipoprotein" evidence="1">
    <location>
        <begin position="25"/>
        <end position="292"/>
    </location>
</feature>
<evidence type="ECO:0000313" key="2">
    <source>
        <dbReference type="EMBL" id="SFB05559.1"/>
    </source>
</evidence>
<keyword evidence="3" id="KW-1185">Reference proteome</keyword>
<feature type="signal peptide" evidence="1">
    <location>
        <begin position="1"/>
        <end position="24"/>
    </location>
</feature>
<accession>A0A1I0XWN7</accession>
<protein>
    <recommendedName>
        <fullName evidence="4">Lipoprotein</fullName>
    </recommendedName>
</protein>
<reference evidence="2 3" key="1">
    <citation type="submission" date="2016-10" db="EMBL/GenBank/DDBJ databases">
        <authorList>
            <person name="de Groot N.N."/>
        </authorList>
    </citation>
    <scope>NUCLEOTIDE SEQUENCE [LARGE SCALE GENOMIC DNA]</scope>
    <source>
        <strain evidence="2 3">DSM 12271</strain>
    </source>
</reference>
<evidence type="ECO:0000256" key="1">
    <source>
        <dbReference type="SAM" id="SignalP"/>
    </source>
</evidence>
<keyword evidence="1" id="KW-0732">Signal</keyword>
<dbReference type="RefSeq" id="WP_090040451.1">
    <property type="nucleotide sequence ID" value="NZ_FOKI01000010.1"/>
</dbReference>
<gene>
    <name evidence="2" type="ORF">SAMN04488528_101052</name>
</gene>
<name>A0A1I0XWN7_9CLOT</name>
<evidence type="ECO:0000313" key="3">
    <source>
        <dbReference type="Proteomes" id="UP000198619"/>
    </source>
</evidence>
<organism evidence="2 3">
    <name type="scientific">Clostridium frigidicarnis</name>
    <dbReference type="NCBI Taxonomy" id="84698"/>
    <lineage>
        <taxon>Bacteria</taxon>
        <taxon>Bacillati</taxon>
        <taxon>Bacillota</taxon>
        <taxon>Clostridia</taxon>
        <taxon>Eubacteriales</taxon>
        <taxon>Clostridiaceae</taxon>
        <taxon>Clostridium</taxon>
    </lineage>
</organism>
<sequence>MKKAFKLILPIIATSMLFSGCSNITFSDLKTTTVEDKKLDPQLSKAIETTKLLDNFTQSGVINMEFSGLTQGSSTDKNIRLEFDIVSKDNGSNFYKKTVENKSLTSELYVNDNSLLLKPIKNDKFVDMSTTPKFTEMIGDIYTLSDQPYNLLADKLLSKLSERSLDFKDSTINADGRDINVKTLEETIPSKDVHDNLINVAKSFLGYQYKTEKDLQSAIKGIKLSDVKTNVYINKEDVIHAMDISFDMTIDNKTTVKFRSSTHLTGYNNSKIKLPSIDKQDIISFEQYTKKK</sequence>
<proteinExistence type="predicted"/>
<dbReference type="EMBL" id="FOKI01000010">
    <property type="protein sequence ID" value="SFB05559.1"/>
    <property type="molecule type" value="Genomic_DNA"/>
</dbReference>
<evidence type="ECO:0008006" key="4">
    <source>
        <dbReference type="Google" id="ProtNLM"/>
    </source>
</evidence>
<dbReference type="AlphaFoldDB" id="A0A1I0XWN7"/>
<dbReference type="PROSITE" id="PS51257">
    <property type="entry name" value="PROKAR_LIPOPROTEIN"/>
    <property type="match status" value="1"/>
</dbReference>